<proteinExistence type="predicted"/>
<accession>A0A1F5KEG1</accession>
<organism evidence="1 2">
    <name type="scientific">Candidatus Daviesbacteria bacterium RIFCSPHIGHO2_12_FULL_37_11</name>
    <dbReference type="NCBI Taxonomy" id="1797777"/>
    <lineage>
        <taxon>Bacteria</taxon>
        <taxon>Candidatus Daviesiibacteriota</taxon>
    </lineage>
</organism>
<dbReference type="Proteomes" id="UP000176527">
    <property type="component" value="Unassembled WGS sequence"/>
</dbReference>
<name>A0A1F5KEG1_9BACT</name>
<protein>
    <submittedName>
        <fullName evidence="1">Uncharacterized protein</fullName>
    </submittedName>
</protein>
<sequence length="246" mass="26634">MARLMLFLISSLGILIFVMATAVAPFKSKVFSILYAKPLSQASEGSGIPGVELVIEGIPEKKINADQGTSLTLRWKTANVKSCIGRSFGISEKDISWSGEKDPEGGTFQTIPLTHNNVYVYTIDCANEFGDASGDAIVVNVGAPLLSQVPYITSFEITKDKLENSEKPVIFTPGDEIQVKWSGLNLNTPYSICFASGSWPSMYQNSGKTNVSENFVLGSTKVYRYSLYCSNEAGITGRAVTFSPNP</sequence>
<reference evidence="1 2" key="1">
    <citation type="journal article" date="2016" name="Nat. Commun.">
        <title>Thousands of microbial genomes shed light on interconnected biogeochemical processes in an aquifer system.</title>
        <authorList>
            <person name="Anantharaman K."/>
            <person name="Brown C.T."/>
            <person name="Hug L.A."/>
            <person name="Sharon I."/>
            <person name="Castelle C.J."/>
            <person name="Probst A.J."/>
            <person name="Thomas B.C."/>
            <person name="Singh A."/>
            <person name="Wilkins M.J."/>
            <person name="Karaoz U."/>
            <person name="Brodie E.L."/>
            <person name="Williams K.H."/>
            <person name="Hubbard S.S."/>
            <person name="Banfield J.F."/>
        </authorList>
    </citation>
    <scope>NUCLEOTIDE SEQUENCE [LARGE SCALE GENOMIC DNA]</scope>
</reference>
<dbReference type="AlphaFoldDB" id="A0A1F5KEG1"/>
<gene>
    <name evidence="1" type="ORF">A3F00_04145</name>
</gene>
<dbReference type="EMBL" id="MFDE01000003">
    <property type="protein sequence ID" value="OGE39249.1"/>
    <property type="molecule type" value="Genomic_DNA"/>
</dbReference>
<comment type="caution">
    <text evidence="1">The sequence shown here is derived from an EMBL/GenBank/DDBJ whole genome shotgun (WGS) entry which is preliminary data.</text>
</comment>
<evidence type="ECO:0000313" key="2">
    <source>
        <dbReference type="Proteomes" id="UP000176527"/>
    </source>
</evidence>
<evidence type="ECO:0000313" key="1">
    <source>
        <dbReference type="EMBL" id="OGE39249.1"/>
    </source>
</evidence>